<evidence type="ECO:0000313" key="3">
    <source>
        <dbReference type="EMBL" id="KAK4322836.1"/>
    </source>
</evidence>
<name>A0AAE1UJL3_9EUCA</name>
<feature type="transmembrane region" description="Helical" evidence="2">
    <location>
        <begin position="325"/>
        <end position="343"/>
    </location>
</feature>
<organism evidence="3 4">
    <name type="scientific">Petrolisthes manimaculis</name>
    <dbReference type="NCBI Taxonomy" id="1843537"/>
    <lineage>
        <taxon>Eukaryota</taxon>
        <taxon>Metazoa</taxon>
        <taxon>Ecdysozoa</taxon>
        <taxon>Arthropoda</taxon>
        <taxon>Crustacea</taxon>
        <taxon>Multicrustacea</taxon>
        <taxon>Malacostraca</taxon>
        <taxon>Eumalacostraca</taxon>
        <taxon>Eucarida</taxon>
        <taxon>Decapoda</taxon>
        <taxon>Pleocyemata</taxon>
        <taxon>Anomura</taxon>
        <taxon>Galatheoidea</taxon>
        <taxon>Porcellanidae</taxon>
        <taxon>Petrolisthes</taxon>
    </lineage>
</organism>
<protein>
    <submittedName>
        <fullName evidence="3">Uncharacterized protein</fullName>
    </submittedName>
</protein>
<feature type="transmembrane region" description="Helical" evidence="2">
    <location>
        <begin position="121"/>
        <end position="142"/>
    </location>
</feature>
<feature type="region of interest" description="Disordered" evidence="1">
    <location>
        <begin position="38"/>
        <end position="63"/>
    </location>
</feature>
<evidence type="ECO:0000256" key="2">
    <source>
        <dbReference type="SAM" id="Phobius"/>
    </source>
</evidence>
<feature type="transmembrane region" description="Helical" evidence="2">
    <location>
        <begin position="398"/>
        <end position="418"/>
    </location>
</feature>
<feature type="transmembrane region" description="Helical" evidence="2">
    <location>
        <begin position="7"/>
        <end position="30"/>
    </location>
</feature>
<feature type="transmembrane region" description="Helical" evidence="2">
    <location>
        <begin position="249"/>
        <end position="270"/>
    </location>
</feature>
<dbReference type="EMBL" id="JAWZYT010000497">
    <property type="protein sequence ID" value="KAK4322836.1"/>
    <property type="molecule type" value="Genomic_DNA"/>
</dbReference>
<feature type="transmembrane region" description="Helical" evidence="2">
    <location>
        <begin position="154"/>
        <end position="178"/>
    </location>
</feature>
<dbReference type="AlphaFoldDB" id="A0AAE1UJL3"/>
<sequence>MLRRTCVTWVLLLTHVVMLPLCGLELYLVASNFNVTDGPPPTPPPTPPTPPTTPSSMSQYSRHHDNKDTQAYRDFIDESNSYARLGNDARLYVFLPSAVSAVTSLTILMASCCTNMFTTTVSLYTSFALSALTLTCTLVSQSNVDVEDEDFFQMAVWMMASFIALLLLLSLQTVLAIWELRRQRAAWPTINWMNFFTWNTAFLVARMALGVYVIICLCDWESPFMRGIETRCTNDGDVYWNCPRVRYPIWLSLPVMGTATYCLLITFEAFTSYYFGISHRPWTIITLVGSGLGYIFIAILGSPFFRRALSPDSHNYHPSMMEITIFSTVTGIVTFIHLLANLFTPNMLQKPFRFVKFVVDQISTMSLSDVFANNSLSALQTVNEVSDKVKSSRNCINNIASGVMSFVLIIMMSCNWWGHLQDQWGMVVLFSVNISILCRVIPSVLLYIKFSEDMLVSFKGRAARTGIEGLLSFIGFMGSVCAYGPDLAIPIISGVIMMVFTVIQILILANEYVFLKKQSQMPPGDDQQILNEESEVETDQNTSNTDTAHDDVALVA</sequence>
<feature type="transmembrane region" description="Helical" evidence="2">
    <location>
        <begin position="89"/>
        <end position="109"/>
    </location>
</feature>
<gene>
    <name evidence="3" type="ORF">Pmani_006422</name>
</gene>
<evidence type="ECO:0000313" key="4">
    <source>
        <dbReference type="Proteomes" id="UP001292094"/>
    </source>
</evidence>
<keyword evidence="2" id="KW-0812">Transmembrane</keyword>
<keyword evidence="4" id="KW-1185">Reference proteome</keyword>
<accession>A0AAE1UJL3</accession>
<feature type="transmembrane region" description="Helical" evidence="2">
    <location>
        <begin position="491"/>
        <end position="513"/>
    </location>
</feature>
<dbReference type="Proteomes" id="UP001292094">
    <property type="component" value="Unassembled WGS sequence"/>
</dbReference>
<feature type="transmembrane region" description="Helical" evidence="2">
    <location>
        <begin position="424"/>
        <end position="448"/>
    </location>
</feature>
<reference evidence="3" key="1">
    <citation type="submission" date="2023-11" db="EMBL/GenBank/DDBJ databases">
        <title>Genome assemblies of two species of porcelain crab, Petrolisthes cinctipes and Petrolisthes manimaculis (Anomura: Porcellanidae).</title>
        <authorList>
            <person name="Angst P."/>
        </authorList>
    </citation>
    <scope>NUCLEOTIDE SEQUENCE</scope>
    <source>
        <strain evidence="3">PB745_02</strain>
        <tissue evidence="3">Gill</tissue>
    </source>
</reference>
<feature type="transmembrane region" description="Helical" evidence="2">
    <location>
        <begin position="469"/>
        <end position="485"/>
    </location>
</feature>
<comment type="caution">
    <text evidence="3">The sequence shown here is derived from an EMBL/GenBank/DDBJ whole genome shotgun (WGS) entry which is preliminary data.</text>
</comment>
<feature type="transmembrane region" description="Helical" evidence="2">
    <location>
        <begin position="282"/>
        <end position="305"/>
    </location>
</feature>
<keyword evidence="2" id="KW-0472">Membrane</keyword>
<evidence type="ECO:0000256" key="1">
    <source>
        <dbReference type="SAM" id="MobiDB-lite"/>
    </source>
</evidence>
<keyword evidence="2" id="KW-1133">Transmembrane helix</keyword>
<feature type="transmembrane region" description="Helical" evidence="2">
    <location>
        <begin position="190"/>
        <end position="215"/>
    </location>
</feature>
<feature type="compositionally biased region" description="Pro residues" evidence="1">
    <location>
        <begin position="38"/>
        <end position="53"/>
    </location>
</feature>
<proteinExistence type="predicted"/>